<evidence type="ECO:0000256" key="2">
    <source>
        <dbReference type="ARBA" id="ARBA00007599"/>
    </source>
</evidence>
<dbReference type="Pfam" id="PF02367">
    <property type="entry name" value="TsaE"/>
    <property type="match status" value="1"/>
</dbReference>
<evidence type="ECO:0000256" key="1">
    <source>
        <dbReference type="ARBA" id="ARBA00004496"/>
    </source>
</evidence>
<evidence type="ECO:0000256" key="9">
    <source>
        <dbReference type="ARBA" id="ARBA00022842"/>
    </source>
</evidence>
<keyword evidence="5" id="KW-0819">tRNA processing</keyword>
<evidence type="ECO:0000256" key="4">
    <source>
        <dbReference type="ARBA" id="ARBA00022490"/>
    </source>
</evidence>
<keyword evidence="4" id="KW-0963">Cytoplasm</keyword>
<evidence type="ECO:0000313" key="12">
    <source>
        <dbReference type="Proteomes" id="UP000232638"/>
    </source>
</evidence>
<evidence type="ECO:0000256" key="7">
    <source>
        <dbReference type="ARBA" id="ARBA00022741"/>
    </source>
</evidence>
<protein>
    <recommendedName>
        <fullName evidence="3">tRNA threonylcarbamoyladenosine biosynthesis protein TsaE</fullName>
    </recommendedName>
    <alternativeName>
        <fullName evidence="10">t(6)A37 threonylcarbamoyladenosine biosynthesis protein TsaE</fullName>
    </alternativeName>
</protein>
<gene>
    <name evidence="11" type="ORF">THSYN_21480</name>
</gene>
<evidence type="ECO:0000313" key="11">
    <source>
        <dbReference type="EMBL" id="AUB84880.1"/>
    </source>
</evidence>
<dbReference type="EMBL" id="CP020370">
    <property type="protein sequence ID" value="AUB84880.1"/>
    <property type="molecule type" value="Genomic_DNA"/>
</dbReference>
<dbReference type="PANTHER" id="PTHR33540:SF2">
    <property type="entry name" value="TRNA THREONYLCARBAMOYLADENOSINE BIOSYNTHESIS PROTEIN TSAE"/>
    <property type="match status" value="1"/>
</dbReference>
<dbReference type="SUPFAM" id="SSF52540">
    <property type="entry name" value="P-loop containing nucleoside triphosphate hydrolases"/>
    <property type="match status" value="1"/>
</dbReference>
<dbReference type="GO" id="GO:0005737">
    <property type="term" value="C:cytoplasm"/>
    <property type="evidence" value="ECO:0007669"/>
    <property type="project" value="UniProtKB-SubCell"/>
</dbReference>
<accession>A0A2K8UH52</accession>
<comment type="similarity">
    <text evidence="2">Belongs to the TsaE family.</text>
</comment>
<dbReference type="AlphaFoldDB" id="A0A2K8UH52"/>
<dbReference type="GO" id="GO:0005524">
    <property type="term" value="F:ATP binding"/>
    <property type="evidence" value="ECO:0007669"/>
    <property type="project" value="UniProtKB-KW"/>
</dbReference>
<evidence type="ECO:0000256" key="3">
    <source>
        <dbReference type="ARBA" id="ARBA00019010"/>
    </source>
</evidence>
<dbReference type="Proteomes" id="UP000232638">
    <property type="component" value="Chromosome"/>
</dbReference>
<dbReference type="NCBIfam" id="TIGR00150">
    <property type="entry name" value="T6A_YjeE"/>
    <property type="match status" value="1"/>
</dbReference>
<keyword evidence="9" id="KW-0460">Magnesium</keyword>
<proteinExistence type="inferred from homology"/>
<dbReference type="InterPro" id="IPR003442">
    <property type="entry name" value="T6A_TsaE"/>
</dbReference>
<keyword evidence="7" id="KW-0547">Nucleotide-binding</keyword>
<dbReference type="InterPro" id="IPR027417">
    <property type="entry name" value="P-loop_NTPase"/>
</dbReference>
<reference evidence="11 12" key="1">
    <citation type="submission" date="2017-03" db="EMBL/GenBank/DDBJ databases">
        <title>Complete genome sequence of Candidatus 'Thiodictyon syntrophicum' sp. nov. strain Cad16T, a photolithoautotroph purple sulfur bacterium isolated from an alpine meromictic lake.</title>
        <authorList>
            <person name="Luedin S.M."/>
            <person name="Pothier J.F."/>
            <person name="Danza F."/>
            <person name="Storelli N."/>
            <person name="Wittwer M."/>
            <person name="Tonolla M."/>
        </authorList>
    </citation>
    <scope>NUCLEOTIDE SEQUENCE [LARGE SCALE GENOMIC DNA]</scope>
    <source>
        <strain evidence="11 12">Cad16T</strain>
    </source>
</reference>
<dbReference type="Gene3D" id="3.40.50.300">
    <property type="entry name" value="P-loop containing nucleotide triphosphate hydrolases"/>
    <property type="match status" value="1"/>
</dbReference>
<dbReference type="GO" id="GO:0046872">
    <property type="term" value="F:metal ion binding"/>
    <property type="evidence" value="ECO:0007669"/>
    <property type="project" value="UniProtKB-KW"/>
</dbReference>
<keyword evidence="12" id="KW-1185">Reference proteome</keyword>
<comment type="subcellular location">
    <subcellularLocation>
        <location evidence="1">Cytoplasm</location>
    </subcellularLocation>
</comment>
<sequence length="153" mass="16614">MMQILLPDAESQTAFGARLAAALPSQFVIYLHGDLGTGKTTLARGILRGLGHQGAARSPTYTLIEPYEIGPRRVYHLDLYRLADPEELEYLGLRDLLGDAALWLVEWPERGAGLLPAADLSIGIEYLPDGRRLTLSLHGEAGQGLVERLGLGI</sequence>
<evidence type="ECO:0000256" key="10">
    <source>
        <dbReference type="ARBA" id="ARBA00032441"/>
    </source>
</evidence>
<evidence type="ECO:0000256" key="8">
    <source>
        <dbReference type="ARBA" id="ARBA00022840"/>
    </source>
</evidence>
<evidence type="ECO:0000256" key="6">
    <source>
        <dbReference type="ARBA" id="ARBA00022723"/>
    </source>
</evidence>
<dbReference type="GO" id="GO:0002949">
    <property type="term" value="P:tRNA threonylcarbamoyladenosine modification"/>
    <property type="evidence" value="ECO:0007669"/>
    <property type="project" value="InterPro"/>
</dbReference>
<organism evidence="11 12">
    <name type="scientific">Candidatus Thiodictyon syntrophicum</name>
    <dbReference type="NCBI Taxonomy" id="1166950"/>
    <lineage>
        <taxon>Bacteria</taxon>
        <taxon>Pseudomonadati</taxon>
        <taxon>Pseudomonadota</taxon>
        <taxon>Gammaproteobacteria</taxon>
        <taxon>Chromatiales</taxon>
        <taxon>Chromatiaceae</taxon>
        <taxon>Thiodictyon</taxon>
    </lineage>
</organism>
<name>A0A2K8UH52_9GAMM</name>
<evidence type="ECO:0000256" key="5">
    <source>
        <dbReference type="ARBA" id="ARBA00022694"/>
    </source>
</evidence>
<dbReference type="KEGG" id="tsy:THSYN_21480"/>
<dbReference type="PANTHER" id="PTHR33540">
    <property type="entry name" value="TRNA THREONYLCARBAMOYLADENOSINE BIOSYNTHESIS PROTEIN TSAE"/>
    <property type="match status" value="1"/>
</dbReference>
<keyword evidence="8" id="KW-0067">ATP-binding</keyword>
<keyword evidence="6" id="KW-0479">Metal-binding</keyword>
<dbReference type="GO" id="GO:0016740">
    <property type="term" value="F:transferase activity"/>
    <property type="evidence" value="ECO:0007669"/>
    <property type="project" value="UniProtKB-KW"/>
</dbReference>
<keyword evidence="11" id="KW-0808">Transferase</keyword>